<feature type="non-terminal residue" evidence="2">
    <location>
        <position position="1"/>
    </location>
</feature>
<feature type="compositionally biased region" description="Basic and acidic residues" evidence="1">
    <location>
        <begin position="74"/>
        <end position="92"/>
    </location>
</feature>
<feature type="compositionally biased region" description="Low complexity" evidence="1">
    <location>
        <begin position="93"/>
        <end position="112"/>
    </location>
</feature>
<name>A0A6J4R3L2_9ACTN</name>
<protein>
    <submittedName>
        <fullName evidence="2">Uncharacterized protein</fullName>
    </submittedName>
</protein>
<feature type="compositionally biased region" description="Basic and acidic residues" evidence="1">
    <location>
        <begin position="122"/>
        <end position="134"/>
    </location>
</feature>
<feature type="region of interest" description="Disordered" evidence="1">
    <location>
        <begin position="1"/>
        <end position="172"/>
    </location>
</feature>
<gene>
    <name evidence="2" type="ORF">AVDCRST_MAG02-2314</name>
</gene>
<feature type="compositionally biased region" description="Basic and acidic residues" evidence="1">
    <location>
        <begin position="38"/>
        <end position="52"/>
    </location>
</feature>
<feature type="compositionally biased region" description="Basic residues" evidence="1">
    <location>
        <begin position="150"/>
        <end position="163"/>
    </location>
</feature>
<sequence length="172" mass="19125">GSSRRQPGLVVGRPGPDPRGLFHRPRPRPGLPRAGPAHARERNLRPTPDGRGRGNTPPGRRPGGGDPAARKHPLRDDDRRHRDPERRARRLPDAPGATLRRPPLRGPHLPAPQQGHGRIFHRQRDGQPLRRPDEPPLQGDLRSARPGLPPRRRLPAPPHRRAPKQGVPGRIV</sequence>
<dbReference type="AlphaFoldDB" id="A0A6J4R3L2"/>
<evidence type="ECO:0000256" key="1">
    <source>
        <dbReference type="SAM" id="MobiDB-lite"/>
    </source>
</evidence>
<evidence type="ECO:0000313" key="2">
    <source>
        <dbReference type="EMBL" id="CAA9456284.1"/>
    </source>
</evidence>
<accession>A0A6J4R3L2</accession>
<feature type="non-terminal residue" evidence="2">
    <location>
        <position position="172"/>
    </location>
</feature>
<proteinExistence type="predicted"/>
<reference evidence="2" key="1">
    <citation type="submission" date="2020-02" db="EMBL/GenBank/DDBJ databases">
        <authorList>
            <person name="Meier V. D."/>
        </authorList>
    </citation>
    <scope>NUCLEOTIDE SEQUENCE</scope>
    <source>
        <strain evidence="2">AVDCRST_MAG02</strain>
    </source>
</reference>
<dbReference type="EMBL" id="CADCVH010000053">
    <property type="protein sequence ID" value="CAA9456284.1"/>
    <property type="molecule type" value="Genomic_DNA"/>
</dbReference>
<organism evidence="2">
    <name type="scientific">uncultured Rubrobacteraceae bacterium</name>
    <dbReference type="NCBI Taxonomy" id="349277"/>
    <lineage>
        <taxon>Bacteria</taxon>
        <taxon>Bacillati</taxon>
        <taxon>Actinomycetota</taxon>
        <taxon>Rubrobacteria</taxon>
        <taxon>Rubrobacterales</taxon>
        <taxon>Rubrobacteraceae</taxon>
        <taxon>environmental samples</taxon>
    </lineage>
</organism>